<dbReference type="RefSeq" id="WP_310913345.1">
    <property type="nucleotide sequence ID" value="NZ_JAVLVT010000008.1"/>
</dbReference>
<gene>
    <name evidence="10" type="ORF">RIF23_15940</name>
</gene>
<evidence type="ECO:0000313" key="11">
    <source>
        <dbReference type="Proteomes" id="UP001250214"/>
    </source>
</evidence>
<accession>A0ABU2H917</accession>
<evidence type="ECO:0000313" key="10">
    <source>
        <dbReference type="EMBL" id="MDS1271786.1"/>
    </source>
</evidence>
<dbReference type="PANTHER" id="PTHR47354">
    <property type="entry name" value="NADH OXIDOREDUCTASE HCR"/>
    <property type="match status" value="1"/>
</dbReference>
<dbReference type="InterPro" id="IPR050415">
    <property type="entry name" value="MRET"/>
</dbReference>
<dbReference type="Gene3D" id="3.40.50.80">
    <property type="entry name" value="Nucleotide-binding domain of ferredoxin-NADP reductase (FNR) module"/>
    <property type="match status" value="1"/>
</dbReference>
<comment type="cofactor">
    <cofactor evidence="1">
        <name>FAD</name>
        <dbReference type="ChEBI" id="CHEBI:57692"/>
    </cofactor>
</comment>
<keyword evidence="6" id="KW-0408">Iron</keyword>
<evidence type="ECO:0000256" key="3">
    <source>
        <dbReference type="ARBA" id="ARBA00022714"/>
    </source>
</evidence>
<proteinExistence type="predicted"/>
<evidence type="ECO:0000259" key="8">
    <source>
        <dbReference type="PROSITE" id="PS51085"/>
    </source>
</evidence>
<dbReference type="InterPro" id="IPR012675">
    <property type="entry name" value="Beta-grasp_dom_sf"/>
</dbReference>
<dbReference type="EC" id="1.-.-.-" evidence="10"/>
<name>A0ABU2H917_9ACTN</name>
<dbReference type="InterPro" id="IPR001041">
    <property type="entry name" value="2Fe-2S_ferredoxin-type"/>
</dbReference>
<evidence type="ECO:0000256" key="1">
    <source>
        <dbReference type="ARBA" id="ARBA00001974"/>
    </source>
</evidence>
<dbReference type="Proteomes" id="UP001250214">
    <property type="component" value="Unassembled WGS sequence"/>
</dbReference>
<evidence type="ECO:0000256" key="7">
    <source>
        <dbReference type="ARBA" id="ARBA00023014"/>
    </source>
</evidence>
<dbReference type="InterPro" id="IPR036010">
    <property type="entry name" value="2Fe-2S_ferredoxin-like_sf"/>
</dbReference>
<dbReference type="SUPFAM" id="SSF52343">
    <property type="entry name" value="Ferredoxin reductase-like, C-terminal NADP-linked domain"/>
    <property type="match status" value="1"/>
</dbReference>
<keyword evidence="4" id="KW-0479">Metal-binding</keyword>
<keyword evidence="2" id="KW-0285">Flavoprotein</keyword>
<dbReference type="InterPro" id="IPR017938">
    <property type="entry name" value="Riboflavin_synthase-like_b-brl"/>
</dbReference>
<evidence type="ECO:0000259" key="9">
    <source>
        <dbReference type="PROSITE" id="PS51384"/>
    </source>
</evidence>
<keyword evidence="5 10" id="KW-0560">Oxidoreductase</keyword>
<dbReference type="PROSITE" id="PS00197">
    <property type="entry name" value="2FE2S_FER_1"/>
    <property type="match status" value="1"/>
</dbReference>
<dbReference type="InterPro" id="IPR006058">
    <property type="entry name" value="2Fe2S_fd_BS"/>
</dbReference>
<evidence type="ECO:0000256" key="4">
    <source>
        <dbReference type="ARBA" id="ARBA00022723"/>
    </source>
</evidence>
<dbReference type="PROSITE" id="PS51085">
    <property type="entry name" value="2FE2S_FER_2"/>
    <property type="match status" value="1"/>
</dbReference>
<dbReference type="Gene3D" id="2.40.30.10">
    <property type="entry name" value="Translation factors"/>
    <property type="match status" value="1"/>
</dbReference>
<reference evidence="11" key="1">
    <citation type="submission" date="2023-07" db="EMBL/GenBank/DDBJ databases">
        <title>Novel species in the genus Lipingzhangella isolated from Sambhar Salt Lake.</title>
        <authorList>
            <person name="Jiya N."/>
            <person name="Kajale S."/>
            <person name="Sharma A."/>
        </authorList>
    </citation>
    <scope>NUCLEOTIDE SEQUENCE [LARGE SCALE GENOMIC DNA]</scope>
    <source>
        <strain evidence="11">LS1_29</strain>
    </source>
</reference>
<sequence>MKHSAEYYANPAFPRTRPGSRAPDRLWRVLDRIAPHVELWTGRLPGGQRGAAGSDGDIDVVVHEVHHPATDVAALTLVAADGGRLPQWSPGCHVDVLLPSGQRRQYSLCGDPEDRFRYRIAVRRIPDGTASTEVHTLPPGARLRLHGPRNAFPFARFDRYVFLAGGIGITPLLPMARAAARLGAPFRFVYTGRHRDSMPFRAELPTSGSGSVEIRPDDEFGPPQPGQLLGTLRPGTAVYCCGPPPLVDAVRDTVPTDSGVALFSERFSPPPVVDGAAFEVELRRTGRVLTVPAERTVLDVVRDVRPDVAFSCRQGFCGTCRVPLLSGTAEHRDQPTGGASRRAEFAVCVSRSTGQRLVLDL</sequence>
<feature type="domain" description="2Fe-2S ferredoxin-type" evidence="8">
    <location>
        <begin position="278"/>
        <end position="361"/>
    </location>
</feature>
<dbReference type="SUPFAM" id="SSF54292">
    <property type="entry name" value="2Fe-2S ferredoxin-like"/>
    <property type="match status" value="1"/>
</dbReference>
<feature type="domain" description="FAD-binding FR-type" evidence="9">
    <location>
        <begin position="55"/>
        <end position="155"/>
    </location>
</feature>
<dbReference type="CDD" id="cd06185">
    <property type="entry name" value="PDR_like"/>
    <property type="match status" value="1"/>
</dbReference>
<dbReference type="SUPFAM" id="SSF63380">
    <property type="entry name" value="Riboflavin synthase domain-like"/>
    <property type="match status" value="1"/>
</dbReference>
<evidence type="ECO:0000256" key="2">
    <source>
        <dbReference type="ARBA" id="ARBA00022630"/>
    </source>
</evidence>
<dbReference type="PRINTS" id="PR00409">
    <property type="entry name" value="PHDIOXRDTASE"/>
</dbReference>
<dbReference type="PANTHER" id="PTHR47354:SF1">
    <property type="entry name" value="CARNITINE MONOOXYGENASE REDUCTASE SUBUNIT"/>
    <property type="match status" value="1"/>
</dbReference>
<organism evidence="10 11">
    <name type="scientific">Lipingzhangella rawalii</name>
    <dbReference type="NCBI Taxonomy" id="2055835"/>
    <lineage>
        <taxon>Bacteria</taxon>
        <taxon>Bacillati</taxon>
        <taxon>Actinomycetota</taxon>
        <taxon>Actinomycetes</taxon>
        <taxon>Streptosporangiales</taxon>
        <taxon>Nocardiopsidaceae</taxon>
        <taxon>Lipingzhangella</taxon>
    </lineage>
</organism>
<comment type="caution">
    <text evidence="10">The sequence shown here is derived from an EMBL/GenBank/DDBJ whole genome shotgun (WGS) entry which is preliminary data.</text>
</comment>
<dbReference type="CDD" id="cd00207">
    <property type="entry name" value="fer2"/>
    <property type="match status" value="1"/>
</dbReference>
<dbReference type="Pfam" id="PF00111">
    <property type="entry name" value="Fer2"/>
    <property type="match status" value="1"/>
</dbReference>
<keyword evidence="3" id="KW-0001">2Fe-2S</keyword>
<dbReference type="Gene3D" id="3.10.20.30">
    <property type="match status" value="1"/>
</dbReference>
<evidence type="ECO:0000256" key="5">
    <source>
        <dbReference type="ARBA" id="ARBA00023002"/>
    </source>
</evidence>
<dbReference type="InterPro" id="IPR039261">
    <property type="entry name" value="FNR_nucleotide-bd"/>
</dbReference>
<dbReference type="InterPro" id="IPR017927">
    <property type="entry name" value="FAD-bd_FR_type"/>
</dbReference>
<keyword evidence="7" id="KW-0411">Iron-sulfur</keyword>
<dbReference type="EMBL" id="JAVLVT010000008">
    <property type="protein sequence ID" value="MDS1271786.1"/>
    <property type="molecule type" value="Genomic_DNA"/>
</dbReference>
<keyword evidence="11" id="KW-1185">Reference proteome</keyword>
<dbReference type="PROSITE" id="PS51384">
    <property type="entry name" value="FAD_FR"/>
    <property type="match status" value="1"/>
</dbReference>
<protein>
    <submittedName>
        <fullName evidence="10">PDR/VanB family oxidoreductase</fullName>
        <ecNumber evidence="10">1.-.-.-</ecNumber>
    </submittedName>
</protein>
<dbReference type="GO" id="GO:0016491">
    <property type="term" value="F:oxidoreductase activity"/>
    <property type="evidence" value="ECO:0007669"/>
    <property type="project" value="UniProtKB-KW"/>
</dbReference>
<evidence type="ECO:0000256" key="6">
    <source>
        <dbReference type="ARBA" id="ARBA00023004"/>
    </source>
</evidence>